<evidence type="ECO:0000256" key="6">
    <source>
        <dbReference type="SAM" id="MobiDB-lite"/>
    </source>
</evidence>
<dbReference type="AlphaFoldDB" id="A0A8J5MMJ3"/>
<dbReference type="PANTHER" id="PTHR46927:SF3">
    <property type="entry name" value="THAP-TYPE DOMAIN-CONTAINING PROTEIN"/>
    <property type="match status" value="1"/>
</dbReference>
<dbReference type="PANTHER" id="PTHR46927">
    <property type="entry name" value="AGAP005574-PA"/>
    <property type="match status" value="1"/>
</dbReference>
<keyword evidence="9" id="KW-1185">Reference proteome</keyword>
<sequence length="435" mass="49829">MPCCAAWRCSTRPGHGKMLHRFPRNARRRREWEVKVRRENWRAKDHSFLCSDHFEEEQYESHRTDNRRQLKPNAIPTLFAFNANTRRRKLRKPPPKRCRDENDEPPYPSKVLCIDHSYASTSEHHPVDTSVENGYSDEKDECQLPIQEVRPVHEEVTQVKGKTPAISSSLMTSVKKNLNLTESMLLQRIIYLQKKLAEERREKWKMMQQKKVQQLNMAKVFNQDQLAKLGHKNTRGSKWSDETIQKGLQLLSACGTTGYSLLLSQHQPLPSLRSLRRKLEVARLEPGAPEPRMLEPEKPEPGIPDLMKTQPEIIESEIPELGIPEPGIQESTKTQSEIPEPGKPEPGAPDPMKTHPGILQSEIPDCMKTLPEIIEPGILEPEKPEPGMLKPEIPELVIPEPGIEESMKRQPEIIESGIQELGTSEPMKTAWDTRA</sequence>
<keyword evidence="1" id="KW-0479">Metal-binding</keyword>
<dbReference type="SMART" id="SM00980">
    <property type="entry name" value="THAP"/>
    <property type="match status" value="1"/>
</dbReference>
<evidence type="ECO:0000256" key="4">
    <source>
        <dbReference type="ARBA" id="ARBA00023125"/>
    </source>
</evidence>
<dbReference type="InterPro" id="IPR006612">
    <property type="entry name" value="THAP_Znf"/>
</dbReference>
<dbReference type="OrthoDB" id="6781410at2759"/>
<proteinExistence type="predicted"/>
<feature type="compositionally biased region" description="Basic residues" evidence="6">
    <location>
        <begin position="85"/>
        <end position="96"/>
    </location>
</feature>
<keyword evidence="2 5" id="KW-0863">Zinc-finger</keyword>
<dbReference type="GO" id="GO:0003677">
    <property type="term" value="F:DNA binding"/>
    <property type="evidence" value="ECO:0007669"/>
    <property type="project" value="UniProtKB-UniRule"/>
</dbReference>
<gene>
    <name evidence="8" type="primary">Thap4-L2</name>
    <name evidence="8" type="ORF">Hamer_G020297</name>
</gene>
<evidence type="ECO:0000313" key="9">
    <source>
        <dbReference type="Proteomes" id="UP000747542"/>
    </source>
</evidence>
<accession>A0A8J5MMJ3</accession>
<keyword evidence="3" id="KW-0862">Zinc</keyword>
<evidence type="ECO:0000256" key="1">
    <source>
        <dbReference type="ARBA" id="ARBA00022723"/>
    </source>
</evidence>
<dbReference type="Pfam" id="PF05485">
    <property type="entry name" value="THAP"/>
    <property type="match status" value="1"/>
</dbReference>
<evidence type="ECO:0000256" key="2">
    <source>
        <dbReference type="ARBA" id="ARBA00022771"/>
    </source>
</evidence>
<comment type="caution">
    <text evidence="8">The sequence shown here is derived from an EMBL/GenBank/DDBJ whole genome shotgun (WGS) entry which is preliminary data.</text>
</comment>
<protein>
    <submittedName>
        <fullName evidence="8">THAP domain-containing protein 4-like 2</fullName>
    </submittedName>
</protein>
<name>A0A8J5MMJ3_HOMAM</name>
<dbReference type="GO" id="GO:0008270">
    <property type="term" value="F:zinc ion binding"/>
    <property type="evidence" value="ECO:0007669"/>
    <property type="project" value="UniProtKB-KW"/>
</dbReference>
<feature type="region of interest" description="Disordered" evidence="6">
    <location>
        <begin position="323"/>
        <end position="359"/>
    </location>
</feature>
<evidence type="ECO:0000256" key="3">
    <source>
        <dbReference type="ARBA" id="ARBA00022833"/>
    </source>
</evidence>
<evidence type="ECO:0000259" key="7">
    <source>
        <dbReference type="PROSITE" id="PS50950"/>
    </source>
</evidence>
<evidence type="ECO:0000313" key="8">
    <source>
        <dbReference type="EMBL" id="KAG7157013.1"/>
    </source>
</evidence>
<evidence type="ECO:0000256" key="5">
    <source>
        <dbReference type="PROSITE-ProRule" id="PRU00309"/>
    </source>
</evidence>
<feature type="region of interest" description="Disordered" evidence="6">
    <location>
        <begin position="415"/>
        <end position="435"/>
    </location>
</feature>
<dbReference type="SMART" id="SM00692">
    <property type="entry name" value="DM3"/>
    <property type="match status" value="1"/>
</dbReference>
<feature type="region of interest" description="Disordered" evidence="6">
    <location>
        <begin position="283"/>
        <end position="305"/>
    </location>
</feature>
<organism evidence="8 9">
    <name type="scientific">Homarus americanus</name>
    <name type="common">American lobster</name>
    <dbReference type="NCBI Taxonomy" id="6706"/>
    <lineage>
        <taxon>Eukaryota</taxon>
        <taxon>Metazoa</taxon>
        <taxon>Ecdysozoa</taxon>
        <taxon>Arthropoda</taxon>
        <taxon>Crustacea</taxon>
        <taxon>Multicrustacea</taxon>
        <taxon>Malacostraca</taxon>
        <taxon>Eumalacostraca</taxon>
        <taxon>Eucarida</taxon>
        <taxon>Decapoda</taxon>
        <taxon>Pleocyemata</taxon>
        <taxon>Astacidea</taxon>
        <taxon>Nephropoidea</taxon>
        <taxon>Nephropidae</taxon>
        <taxon>Homarus</taxon>
    </lineage>
</organism>
<feature type="domain" description="THAP-type" evidence="7">
    <location>
        <begin position="1"/>
        <end position="79"/>
    </location>
</feature>
<feature type="region of interest" description="Disordered" evidence="6">
    <location>
        <begin position="83"/>
        <end position="105"/>
    </location>
</feature>
<dbReference type="Proteomes" id="UP000747542">
    <property type="component" value="Unassembled WGS sequence"/>
</dbReference>
<reference evidence="8" key="1">
    <citation type="journal article" date="2021" name="Sci. Adv.">
        <title>The American lobster genome reveals insights on longevity, neural, and immune adaptations.</title>
        <authorList>
            <person name="Polinski J.M."/>
            <person name="Zimin A.V."/>
            <person name="Clark K.F."/>
            <person name="Kohn A.B."/>
            <person name="Sadowski N."/>
            <person name="Timp W."/>
            <person name="Ptitsyn A."/>
            <person name="Khanna P."/>
            <person name="Romanova D.Y."/>
            <person name="Williams P."/>
            <person name="Greenwood S.J."/>
            <person name="Moroz L.L."/>
            <person name="Walt D.R."/>
            <person name="Bodnar A.G."/>
        </authorList>
    </citation>
    <scope>NUCLEOTIDE SEQUENCE</scope>
    <source>
        <strain evidence="8">GMGI-L3</strain>
    </source>
</reference>
<keyword evidence="4 5" id="KW-0238">DNA-binding</keyword>
<dbReference type="InterPro" id="IPR052224">
    <property type="entry name" value="THAP_domain_protein"/>
</dbReference>
<dbReference type="EMBL" id="JAHLQT010038254">
    <property type="protein sequence ID" value="KAG7157013.1"/>
    <property type="molecule type" value="Genomic_DNA"/>
</dbReference>
<dbReference type="PROSITE" id="PS50950">
    <property type="entry name" value="ZF_THAP"/>
    <property type="match status" value="1"/>
</dbReference>